<feature type="non-terminal residue" evidence="1">
    <location>
        <position position="141"/>
    </location>
</feature>
<proteinExistence type="predicted"/>
<accession>A0AAN4Z661</accession>
<dbReference type="EMBL" id="BTRK01000002">
    <property type="protein sequence ID" value="GMR35018.1"/>
    <property type="molecule type" value="Genomic_DNA"/>
</dbReference>
<evidence type="ECO:0000313" key="3">
    <source>
        <dbReference type="Proteomes" id="UP001328107"/>
    </source>
</evidence>
<organism evidence="1 3">
    <name type="scientific">Pristionchus mayeri</name>
    <dbReference type="NCBI Taxonomy" id="1317129"/>
    <lineage>
        <taxon>Eukaryota</taxon>
        <taxon>Metazoa</taxon>
        <taxon>Ecdysozoa</taxon>
        <taxon>Nematoda</taxon>
        <taxon>Chromadorea</taxon>
        <taxon>Rhabditida</taxon>
        <taxon>Rhabditina</taxon>
        <taxon>Diplogasteromorpha</taxon>
        <taxon>Diplogasteroidea</taxon>
        <taxon>Neodiplogasteridae</taxon>
        <taxon>Pristionchus</taxon>
    </lineage>
</organism>
<name>A0AAN4Z661_9BILA</name>
<protein>
    <submittedName>
        <fullName evidence="1">Uncharacterized protein</fullName>
    </submittedName>
</protein>
<evidence type="ECO:0000313" key="2">
    <source>
        <dbReference type="EMBL" id="GMR35039.1"/>
    </source>
</evidence>
<reference evidence="1" key="2">
    <citation type="submission" date="2023-06" db="EMBL/GenBank/DDBJ databases">
        <title>Genome assembly of Pristionchus species.</title>
        <authorList>
            <person name="Yoshida K."/>
            <person name="Sommer R.J."/>
        </authorList>
    </citation>
    <scope>NUCLEOTIDE SEQUENCE</scope>
    <source>
        <strain evidence="1">RS5460</strain>
    </source>
</reference>
<dbReference type="AlphaFoldDB" id="A0AAN4Z661"/>
<evidence type="ECO:0000313" key="1">
    <source>
        <dbReference type="EMBL" id="GMR35018.1"/>
    </source>
</evidence>
<reference evidence="3" key="1">
    <citation type="submission" date="2022-10" db="EMBL/GenBank/DDBJ databases">
        <title>Genome assembly of Pristionchus species.</title>
        <authorList>
            <person name="Yoshida K."/>
            <person name="Sommer R.J."/>
        </authorList>
    </citation>
    <scope>NUCLEOTIDE SEQUENCE [LARGE SCALE GENOMIC DNA]</scope>
    <source>
        <strain evidence="3">RS5460</strain>
    </source>
</reference>
<gene>
    <name evidence="1" type="ORF">PMAYCL1PPCAC_05213</name>
    <name evidence="2" type="ORF">PMAYCL1PPCAC_05234</name>
</gene>
<keyword evidence="3" id="KW-1185">Reference proteome</keyword>
<dbReference type="EMBL" id="BTRK01000002">
    <property type="protein sequence ID" value="GMR35039.1"/>
    <property type="molecule type" value="Genomic_DNA"/>
</dbReference>
<sequence>MCRDRVRGRYTLLRQPNFAFLPVVISNTALVCCAPPTVNSHAPVIVLQAIASTVVFTLPGAVPNARIVVAMGQLYAVVELVAGTHTLSASSQSTFGSSSSIGHVFGIGAGGIPLFPLFPPLLPGLLGEFGAQARELATRRA</sequence>
<dbReference type="Proteomes" id="UP001328107">
    <property type="component" value="Unassembled WGS sequence"/>
</dbReference>
<comment type="caution">
    <text evidence="1">The sequence shown here is derived from an EMBL/GenBank/DDBJ whole genome shotgun (WGS) entry which is preliminary data.</text>
</comment>